<proteinExistence type="predicted"/>
<dbReference type="GeneID" id="37025672"/>
<feature type="signal peptide" evidence="2">
    <location>
        <begin position="1"/>
        <end position="21"/>
    </location>
</feature>
<feature type="compositionally biased region" description="Polar residues" evidence="1">
    <location>
        <begin position="206"/>
        <end position="240"/>
    </location>
</feature>
<feature type="compositionally biased region" description="Low complexity" evidence="1">
    <location>
        <begin position="241"/>
        <end position="333"/>
    </location>
</feature>
<dbReference type="EMBL" id="KZ819669">
    <property type="protein sequence ID" value="PWN27230.1"/>
    <property type="molecule type" value="Genomic_DNA"/>
</dbReference>
<dbReference type="AlphaFoldDB" id="A0A316UPM7"/>
<protein>
    <recommendedName>
        <fullName evidence="5">Transglycosylase SLT domain-containing protein</fullName>
    </recommendedName>
</protein>
<dbReference type="OrthoDB" id="3356264at2759"/>
<feature type="region of interest" description="Disordered" evidence="1">
    <location>
        <begin position="203"/>
        <end position="333"/>
    </location>
</feature>
<reference evidence="3 4" key="1">
    <citation type="journal article" date="2018" name="Mol. Biol. Evol.">
        <title>Broad Genomic Sampling Reveals a Smut Pathogenic Ancestry of the Fungal Clade Ustilaginomycotina.</title>
        <authorList>
            <person name="Kijpornyongpan T."/>
            <person name="Mondo S.J."/>
            <person name="Barry K."/>
            <person name="Sandor L."/>
            <person name="Lee J."/>
            <person name="Lipzen A."/>
            <person name="Pangilinan J."/>
            <person name="LaButti K."/>
            <person name="Hainaut M."/>
            <person name="Henrissat B."/>
            <person name="Grigoriev I.V."/>
            <person name="Spatafora J.W."/>
            <person name="Aime M.C."/>
        </authorList>
    </citation>
    <scope>NUCLEOTIDE SEQUENCE [LARGE SCALE GENOMIC DNA]</scope>
    <source>
        <strain evidence="3 4">MCA 5214</strain>
    </source>
</reference>
<keyword evidence="2" id="KW-0732">Signal</keyword>
<evidence type="ECO:0008006" key="5">
    <source>
        <dbReference type="Google" id="ProtNLM"/>
    </source>
</evidence>
<dbReference type="Proteomes" id="UP000245884">
    <property type="component" value="Unassembled WGS sequence"/>
</dbReference>
<sequence>MNKQARLVLLLFVWIATTSMAAVIQPMTAGELADRGESAPHPLDRRNAARVAPANAAKVLKAAKAAVTPGYGRLGHMAIRDIVEAQLEERDAVRFAPANAGRILQAAKAAVTPGYGRLGHMARRRTSAAGQGNADFPVINERQVEDADVESESHAADVHPRATKKLSAAARRKKAAAAARRRKQAAAKAAAAKAAAASKAAAAKATSTSIQRKSAQCSRKTTSTLRATTSLPTTIKAVSQTSKTSSSTKTATSTTKTSSTTTKASSSTLKSSSSAKTSSATARATSSTSTSSSFSSTTTSTRTVSATTTRTTTTTTTRASTAAATSSGSPTSAYVSYPSASALADLNAIMAWAGDSDNLNSTQKQETVAALLSATRRYLPELKQQDAVRYLLADIKAESDFLPAAYNGGRLDSGASLGLMQVSPASGAQELPLWMGHSRVGYNSYSWSAVNGTQGELIDYATGQQMVLSALTKEDLLRPWVNIHLGTWVQSNLARTSSCDPYSWTDISQKAAAARSAETSYAAAKSSALYTKMTSAQSAETASLVCSGLPRSILTGLGSWVAGPAVDGDSSYTGSGDDVSAPYFANIVSGLRFLYGDDSIGTDWLNALVLTAGLVDYRE</sequence>
<feature type="chain" id="PRO_5016437321" description="Transglycosylase SLT domain-containing protein" evidence="2">
    <location>
        <begin position="22"/>
        <end position="619"/>
    </location>
</feature>
<dbReference type="RefSeq" id="XP_025361842.1">
    <property type="nucleotide sequence ID" value="XM_025503849.1"/>
</dbReference>
<evidence type="ECO:0000313" key="4">
    <source>
        <dbReference type="Proteomes" id="UP000245884"/>
    </source>
</evidence>
<gene>
    <name evidence="3" type="ORF">BDZ90DRAFT_188629</name>
</gene>
<accession>A0A316UPM7</accession>
<evidence type="ECO:0000256" key="1">
    <source>
        <dbReference type="SAM" id="MobiDB-lite"/>
    </source>
</evidence>
<keyword evidence="4" id="KW-1185">Reference proteome</keyword>
<name>A0A316UPM7_9BASI</name>
<organism evidence="3 4">
    <name type="scientific">Jaminaea rosea</name>
    <dbReference type="NCBI Taxonomy" id="1569628"/>
    <lineage>
        <taxon>Eukaryota</taxon>
        <taxon>Fungi</taxon>
        <taxon>Dikarya</taxon>
        <taxon>Basidiomycota</taxon>
        <taxon>Ustilaginomycotina</taxon>
        <taxon>Exobasidiomycetes</taxon>
        <taxon>Microstromatales</taxon>
        <taxon>Microstromatales incertae sedis</taxon>
        <taxon>Jaminaea</taxon>
    </lineage>
</organism>
<evidence type="ECO:0000313" key="3">
    <source>
        <dbReference type="EMBL" id="PWN27230.1"/>
    </source>
</evidence>
<evidence type="ECO:0000256" key="2">
    <source>
        <dbReference type="SAM" id="SignalP"/>
    </source>
</evidence>